<protein>
    <submittedName>
        <fullName evidence="3">Acyltransferase family protein</fullName>
    </submittedName>
</protein>
<name>A0A7C9MSY8_9DEIO</name>
<keyword evidence="1" id="KW-0472">Membrane</keyword>
<reference evidence="3 4" key="1">
    <citation type="submission" date="2019-12" db="EMBL/GenBank/DDBJ databases">
        <title>Deinococcus sp. HMF7620 Genome sequencing and assembly.</title>
        <authorList>
            <person name="Kang H."/>
            <person name="Kim H."/>
            <person name="Joh K."/>
        </authorList>
    </citation>
    <scope>NUCLEOTIDE SEQUENCE [LARGE SCALE GENOMIC DNA]</scope>
    <source>
        <strain evidence="3 4">HMF7620</strain>
    </source>
</reference>
<dbReference type="RefSeq" id="WP_157460544.1">
    <property type="nucleotide sequence ID" value="NZ_WQLB01000029.1"/>
</dbReference>
<feature type="domain" description="Acyltransferase 3" evidence="2">
    <location>
        <begin position="10"/>
        <end position="97"/>
    </location>
</feature>
<accession>A0A7C9MSY8</accession>
<dbReference type="Proteomes" id="UP000483286">
    <property type="component" value="Unassembled WGS sequence"/>
</dbReference>
<dbReference type="GO" id="GO:0016747">
    <property type="term" value="F:acyltransferase activity, transferring groups other than amino-acyl groups"/>
    <property type="evidence" value="ECO:0007669"/>
    <property type="project" value="InterPro"/>
</dbReference>
<evidence type="ECO:0000256" key="1">
    <source>
        <dbReference type="SAM" id="Phobius"/>
    </source>
</evidence>
<keyword evidence="1" id="KW-1133">Transmembrane helix</keyword>
<proteinExistence type="predicted"/>
<organism evidence="3 4">
    <name type="scientific">Deinococcus arboris</name>
    <dbReference type="NCBI Taxonomy" id="2682977"/>
    <lineage>
        <taxon>Bacteria</taxon>
        <taxon>Thermotogati</taxon>
        <taxon>Deinococcota</taxon>
        <taxon>Deinococci</taxon>
        <taxon>Deinococcales</taxon>
        <taxon>Deinococcaceae</taxon>
        <taxon>Deinococcus</taxon>
    </lineage>
</organism>
<gene>
    <name evidence="3" type="ORF">GO986_17215</name>
</gene>
<comment type="caution">
    <text evidence="3">The sequence shown here is derived from an EMBL/GenBank/DDBJ whole genome shotgun (WGS) entry which is preliminary data.</text>
</comment>
<dbReference type="EMBL" id="WQLB01000029">
    <property type="protein sequence ID" value="MVN88484.1"/>
    <property type="molecule type" value="Genomic_DNA"/>
</dbReference>
<feature type="transmembrane region" description="Helical" evidence="1">
    <location>
        <begin position="45"/>
        <end position="69"/>
    </location>
</feature>
<keyword evidence="4" id="KW-1185">Reference proteome</keyword>
<evidence type="ECO:0000313" key="3">
    <source>
        <dbReference type="EMBL" id="MVN88484.1"/>
    </source>
</evidence>
<evidence type="ECO:0000259" key="2">
    <source>
        <dbReference type="Pfam" id="PF01757"/>
    </source>
</evidence>
<evidence type="ECO:0000313" key="4">
    <source>
        <dbReference type="Proteomes" id="UP000483286"/>
    </source>
</evidence>
<dbReference type="Pfam" id="PF01757">
    <property type="entry name" value="Acyl_transf_3"/>
    <property type="match status" value="1"/>
</dbReference>
<dbReference type="InterPro" id="IPR002656">
    <property type="entry name" value="Acyl_transf_3_dom"/>
</dbReference>
<keyword evidence="3" id="KW-0808">Transferase</keyword>
<sequence length="110" mass="11907">MSTPHPRVLAFDGLCGLLALAVVLTHVAALTFLPRRTQPSSFDYLLWHFGAPAVDVFFVLSGLVVARSYVRRPALWPYTAARLRCLAPLGLLGAVLGLGLARPARCQPAR</sequence>
<dbReference type="AlphaFoldDB" id="A0A7C9MSY8"/>
<keyword evidence="3" id="KW-0012">Acyltransferase</keyword>
<keyword evidence="1" id="KW-0812">Transmembrane</keyword>